<dbReference type="PANTHER" id="PTHR38043">
    <property type="entry name" value="PROTEIN HEMX"/>
    <property type="match status" value="1"/>
</dbReference>
<dbReference type="PATRIC" id="fig|1304275.5.peg.1214"/>
<comment type="caution">
    <text evidence="3">The sequence shown here is derived from an EMBL/GenBank/DDBJ whole genome shotgun (WGS) entry which is preliminary data.</text>
</comment>
<evidence type="ECO:0000313" key="4">
    <source>
        <dbReference type="Proteomes" id="UP000028302"/>
    </source>
</evidence>
<feature type="compositionally biased region" description="Polar residues" evidence="2">
    <location>
        <begin position="395"/>
        <end position="413"/>
    </location>
</feature>
<evidence type="ECO:0000256" key="1">
    <source>
        <dbReference type="SAM" id="Coils"/>
    </source>
</evidence>
<keyword evidence="4" id="KW-1185">Reference proteome</keyword>
<dbReference type="InterPro" id="IPR007470">
    <property type="entry name" value="HemX"/>
</dbReference>
<sequence>MAIVALIVAVLAAASTGYLWYRGQQRIADLDSRINTVEKGLQNNVQKVVMPKLSDMSDRIGKFSQRVDQLSQALDQRKQQIAQLQQTIEHVQSQNKQLSDQLGGDHSQFVEQRIALLLEAANQRLQVARDPQGAAQALSLADQAIKRSGDPELHPVRAQIADEMAALKALPNPDIEGMSLKLSNLIQQIPKLPVKSNVPSTYQPPQAGDQASGSNKTADNSQNNGDSMEFAGIKLAKKWHEFVNSVGNALSRMVTIRRANGTENAPALMAPDQAYFLVQNLQLQLRTARLALLNGNAQTYHDALSEARDWVQKYFDTSDSSVSAVLDDLSQLSHVKLSWQAPDLSGSLKTLRQIMARDRNSGSQASKSDQSGQSQSGQSQAGKPGTSKDKGATKGQGQSNTDATDSADTAGSS</sequence>
<dbReference type="eggNOG" id="COG2959">
    <property type="taxonomic scope" value="Bacteria"/>
</dbReference>
<evidence type="ECO:0008006" key="5">
    <source>
        <dbReference type="Google" id="ProtNLM"/>
    </source>
</evidence>
<feature type="coiled-coil region" evidence="1">
    <location>
        <begin position="67"/>
        <end position="101"/>
    </location>
</feature>
<evidence type="ECO:0000256" key="2">
    <source>
        <dbReference type="SAM" id="MobiDB-lite"/>
    </source>
</evidence>
<keyword evidence="1" id="KW-0175">Coiled coil</keyword>
<organism evidence="3 4">
    <name type="scientific">Salinisphaera hydrothermalis (strain C41B8)</name>
    <dbReference type="NCBI Taxonomy" id="1304275"/>
    <lineage>
        <taxon>Bacteria</taxon>
        <taxon>Pseudomonadati</taxon>
        <taxon>Pseudomonadota</taxon>
        <taxon>Gammaproteobacteria</taxon>
        <taxon>Salinisphaerales</taxon>
        <taxon>Salinisphaeraceae</taxon>
        <taxon>Salinisphaera</taxon>
    </lineage>
</organism>
<accession>A0A084IN17</accession>
<protein>
    <recommendedName>
        <fullName evidence="5">Uroporphyrin-III C-methyltransferase</fullName>
    </recommendedName>
</protein>
<dbReference type="PANTHER" id="PTHR38043:SF1">
    <property type="entry name" value="PROTEIN HEMX"/>
    <property type="match status" value="1"/>
</dbReference>
<dbReference type="EMBL" id="APNK01000006">
    <property type="protein sequence ID" value="KEZ78101.1"/>
    <property type="molecule type" value="Genomic_DNA"/>
</dbReference>
<evidence type="ECO:0000313" key="3">
    <source>
        <dbReference type="EMBL" id="KEZ78101.1"/>
    </source>
</evidence>
<feature type="region of interest" description="Disordered" evidence="2">
    <location>
        <begin position="358"/>
        <end position="413"/>
    </location>
</feature>
<name>A0A084IN17_SALHC</name>
<feature type="region of interest" description="Disordered" evidence="2">
    <location>
        <begin position="196"/>
        <end position="226"/>
    </location>
</feature>
<gene>
    <name evidence="3" type="ORF">C41B8_05937</name>
</gene>
<feature type="compositionally biased region" description="Polar residues" evidence="2">
    <location>
        <begin position="197"/>
        <end position="226"/>
    </location>
</feature>
<dbReference type="AlphaFoldDB" id="A0A084IN17"/>
<dbReference type="Proteomes" id="UP000028302">
    <property type="component" value="Unassembled WGS sequence"/>
</dbReference>
<feature type="compositionally biased region" description="Low complexity" evidence="2">
    <location>
        <begin position="361"/>
        <end position="383"/>
    </location>
</feature>
<dbReference type="Gene3D" id="1.20.1480.30">
    <property type="entry name" value="Designed four-helix bundle protein"/>
    <property type="match status" value="1"/>
</dbReference>
<reference evidence="3 4" key="1">
    <citation type="submission" date="2013-03" db="EMBL/GenBank/DDBJ databases">
        <title>Salinisphaera hydrothermalis C41B8 Genome Sequencing.</title>
        <authorList>
            <person name="Li C."/>
            <person name="Lai Q."/>
            <person name="Shao Z."/>
        </authorList>
    </citation>
    <scope>NUCLEOTIDE SEQUENCE [LARGE SCALE GENOMIC DNA]</scope>
    <source>
        <strain evidence="3 4">C41B8</strain>
    </source>
</reference>
<dbReference type="Pfam" id="PF04375">
    <property type="entry name" value="HemX"/>
    <property type="match status" value="1"/>
</dbReference>
<proteinExistence type="predicted"/>
<dbReference type="STRING" id="1304275.C41B8_05937"/>
<dbReference type="RefSeq" id="WP_037335477.1">
    <property type="nucleotide sequence ID" value="NZ_APNK01000006.1"/>
</dbReference>